<protein>
    <recommendedName>
        <fullName evidence="2 6">Adenine deaminase</fullName>
        <shortName evidence="6">Adenase</shortName>
        <shortName evidence="6">Adenine aminase</shortName>
        <ecNumber evidence="2 6">3.5.4.2</ecNumber>
    </recommendedName>
</protein>
<evidence type="ECO:0000256" key="2">
    <source>
        <dbReference type="ARBA" id="ARBA00012782"/>
    </source>
</evidence>
<proteinExistence type="inferred from homology"/>
<evidence type="ECO:0000313" key="9">
    <source>
        <dbReference type="EMBL" id="MEE6185877.1"/>
    </source>
</evidence>
<dbReference type="InterPro" id="IPR026912">
    <property type="entry name" value="Adenine_deam_C"/>
</dbReference>
<dbReference type="InterPro" id="IPR006679">
    <property type="entry name" value="Adenine_deam"/>
</dbReference>
<evidence type="ECO:0000256" key="1">
    <source>
        <dbReference type="ARBA" id="ARBA00006773"/>
    </source>
</evidence>
<evidence type="ECO:0000256" key="4">
    <source>
        <dbReference type="ARBA" id="ARBA00023211"/>
    </source>
</evidence>
<accession>A0ABU7RD11</accession>
<name>A0ABU7RD11_9BACT</name>
<dbReference type="SUPFAM" id="SSF51556">
    <property type="entry name" value="Metallo-dependent hydrolases"/>
    <property type="match status" value="1"/>
</dbReference>
<comment type="cofactor">
    <cofactor evidence="6">
        <name>Mn(2+)</name>
        <dbReference type="ChEBI" id="CHEBI:29035"/>
    </cofactor>
</comment>
<evidence type="ECO:0000256" key="3">
    <source>
        <dbReference type="ARBA" id="ARBA00022801"/>
    </source>
</evidence>
<dbReference type="SUPFAM" id="SSF51338">
    <property type="entry name" value="Composite domain of metallo-dependent hydrolases"/>
    <property type="match status" value="1"/>
</dbReference>
<evidence type="ECO:0000259" key="8">
    <source>
        <dbReference type="Pfam" id="PF13382"/>
    </source>
</evidence>
<keyword evidence="4 6" id="KW-0464">Manganese</keyword>
<sequence length="542" mass="58334">MFVITGNLVDIDQRKIYPAKVQVENGRISAIVPLTASEPHAPFLLPGFVDSHVHIESSMLIPSEFARLAVVHGTVATVSDPHEIANVCGMQGVEFMIENGKTVPFKFNFGAPSCVPATTFETAGAVLGVNEVKALLQKEEIRYLSEMMNFPGVLNGDAEVMHKIKAAQDLGKPIDGHAPGLRGEAAQKYISAGISTDHECFTAEEALDKLSAGMKILIREGSAAKNFEALIDLLHEYPDKIMFCSDDKHPDSLAEGHINQLCARAVAKGIDVFHVLQAACVNPVRHYHLDVGLLKEGDPADFVLIKDLTSFEVLQTYINGELVANNGKTLITSPQATSLNNFNCSFKAPEDFAIPLSDSQKIHVIEALDGQLITHRIEETPKIQDGNAVSDIDRDILKIAVVNRYAEAPVARAFIKSFGLKNGAIASSVAHDSHNIVAVGTDDASICRAVNLIIQYKGGVSAVTSGAKVQEMILPLPVAGLMSLDDGYKVAQAYTAIDAMAKEMGSTLSAPFMTLSFMALLVIPELKLSDKGLFDGVKFAFI</sequence>
<feature type="domain" description="Adenine deaminase C-terminal" evidence="8">
    <location>
        <begin position="371"/>
        <end position="539"/>
    </location>
</feature>
<comment type="similarity">
    <text evidence="1 6">Belongs to the metallo-dependent hydrolases superfamily. Adenine deaminase family.</text>
</comment>
<evidence type="ECO:0000313" key="10">
    <source>
        <dbReference type="Proteomes" id="UP001357452"/>
    </source>
</evidence>
<dbReference type="EC" id="3.5.4.2" evidence="2 6"/>
<keyword evidence="10" id="KW-1185">Reference proteome</keyword>
<dbReference type="Gene3D" id="2.30.40.10">
    <property type="entry name" value="Urease, subunit C, domain 1"/>
    <property type="match status" value="1"/>
</dbReference>
<organism evidence="9 10">
    <name type="scientific">Niabella digestorum</name>
    <dbReference type="NCBI Taxonomy" id="3117701"/>
    <lineage>
        <taxon>Bacteria</taxon>
        <taxon>Pseudomonadati</taxon>
        <taxon>Bacteroidota</taxon>
        <taxon>Chitinophagia</taxon>
        <taxon>Chitinophagales</taxon>
        <taxon>Chitinophagaceae</taxon>
        <taxon>Niabella</taxon>
    </lineage>
</organism>
<feature type="domain" description="Amidohydrolase-related" evidence="7">
    <location>
        <begin position="43"/>
        <end position="323"/>
    </location>
</feature>
<dbReference type="RefSeq" id="WP_330973283.1">
    <property type="nucleotide sequence ID" value="NZ_JAZGLY010000001.1"/>
</dbReference>
<keyword evidence="3 6" id="KW-0378">Hydrolase</keyword>
<dbReference type="Pfam" id="PF01979">
    <property type="entry name" value="Amidohydro_1"/>
    <property type="match status" value="1"/>
</dbReference>
<evidence type="ECO:0000256" key="5">
    <source>
        <dbReference type="ARBA" id="ARBA00047720"/>
    </source>
</evidence>
<gene>
    <name evidence="6 9" type="primary">ade</name>
    <name evidence="9" type="ORF">V2H41_01195</name>
</gene>
<dbReference type="NCBIfam" id="TIGR01178">
    <property type="entry name" value="ade"/>
    <property type="match status" value="1"/>
</dbReference>
<dbReference type="InterPro" id="IPR006680">
    <property type="entry name" value="Amidohydro-rel"/>
</dbReference>
<dbReference type="InterPro" id="IPR011059">
    <property type="entry name" value="Metal-dep_hydrolase_composite"/>
</dbReference>
<dbReference type="Pfam" id="PF13382">
    <property type="entry name" value="Adenine_deam_C"/>
    <property type="match status" value="1"/>
</dbReference>
<dbReference type="PANTHER" id="PTHR11113">
    <property type="entry name" value="N-ACETYLGLUCOSAMINE-6-PHOSPHATE DEACETYLASE"/>
    <property type="match status" value="1"/>
</dbReference>
<dbReference type="PANTHER" id="PTHR11113:SF2">
    <property type="entry name" value="ADENINE DEAMINASE"/>
    <property type="match status" value="1"/>
</dbReference>
<comment type="caution">
    <text evidence="9">The sequence shown here is derived from an EMBL/GenBank/DDBJ whole genome shotgun (WGS) entry which is preliminary data.</text>
</comment>
<dbReference type="GO" id="GO:0000034">
    <property type="term" value="F:adenine deaminase activity"/>
    <property type="evidence" value="ECO:0007669"/>
    <property type="project" value="UniProtKB-EC"/>
</dbReference>
<dbReference type="HAMAP" id="MF_01518">
    <property type="entry name" value="Adenine_deamin"/>
    <property type="match status" value="1"/>
</dbReference>
<dbReference type="InterPro" id="IPR032466">
    <property type="entry name" value="Metal_Hydrolase"/>
</dbReference>
<comment type="catalytic activity">
    <reaction evidence="5 6">
        <text>adenine + H2O + H(+) = hypoxanthine + NH4(+)</text>
        <dbReference type="Rhea" id="RHEA:23688"/>
        <dbReference type="ChEBI" id="CHEBI:15377"/>
        <dbReference type="ChEBI" id="CHEBI:15378"/>
        <dbReference type="ChEBI" id="CHEBI:16708"/>
        <dbReference type="ChEBI" id="CHEBI:17368"/>
        <dbReference type="ChEBI" id="CHEBI:28938"/>
        <dbReference type="EC" id="3.5.4.2"/>
    </reaction>
</comment>
<dbReference type="Proteomes" id="UP001357452">
    <property type="component" value="Unassembled WGS sequence"/>
</dbReference>
<dbReference type="Gene3D" id="3.20.20.140">
    <property type="entry name" value="Metal-dependent hydrolases"/>
    <property type="match status" value="1"/>
</dbReference>
<evidence type="ECO:0000256" key="6">
    <source>
        <dbReference type="HAMAP-Rule" id="MF_01518"/>
    </source>
</evidence>
<dbReference type="CDD" id="cd01295">
    <property type="entry name" value="AdeC"/>
    <property type="match status" value="1"/>
</dbReference>
<evidence type="ECO:0000259" key="7">
    <source>
        <dbReference type="Pfam" id="PF01979"/>
    </source>
</evidence>
<reference evidence="9 10" key="1">
    <citation type="submission" date="2024-01" db="EMBL/GenBank/DDBJ databases">
        <title>Niabella digestum sp. nov., isolated from waste digestion system.</title>
        <authorList>
            <person name="Zhang L."/>
        </authorList>
    </citation>
    <scope>NUCLEOTIDE SEQUENCE [LARGE SCALE GENOMIC DNA]</scope>
    <source>
        <strain evidence="9 10">A18</strain>
    </source>
</reference>
<dbReference type="EMBL" id="JAZGLY010000001">
    <property type="protein sequence ID" value="MEE6185877.1"/>
    <property type="molecule type" value="Genomic_DNA"/>
</dbReference>